<protein>
    <submittedName>
        <fullName evidence="1">Sugar phosphate isomerase/epimerase</fullName>
    </submittedName>
</protein>
<keyword evidence="1" id="KW-0413">Isomerase</keyword>
<accession>A0A3B0C6T4</accession>
<dbReference type="AlphaFoldDB" id="A0A3B0C6T4"/>
<dbReference type="Proteomes" id="UP000276603">
    <property type="component" value="Unassembled WGS sequence"/>
</dbReference>
<dbReference type="GO" id="GO:0016853">
    <property type="term" value="F:isomerase activity"/>
    <property type="evidence" value="ECO:0007669"/>
    <property type="project" value="UniProtKB-KW"/>
</dbReference>
<dbReference type="EMBL" id="RBCJ01000003">
    <property type="protein sequence ID" value="RKN79859.1"/>
    <property type="molecule type" value="Genomic_DNA"/>
</dbReference>
<evidence type="ECO:0000313" key="1">
    <source>
        <dbReference type="EMBL" id="RKN79859.1"/>
    </source>
</evidence>
<evidence type="ECO:0000313" key="2">
    <source>
        <dbReference type="Proteomes" id="UP000276603"/>
    </source>
</evidence>
<name>A0A3B0C6T4_9FLAO</name>
<dbReference type="SUPFAM" id="SSF51658">
    <property type="entry name" value="Xylose isomerase-like"/>
    <property type="match status" value="1"/>
</dbReference>
<comment type="caution">
    <text evidence="1">The sequence shown here is derived from an EMBL/GenBank/DDBJ whole genome shotgun (WGS) entry which is preliminary data.</text>
</comment>
<dbReference type="InterPro" id="IPR036237">
    <property type="entry name" value="Xyl_isomerase-like_sf"/>
</dbReference>
<sequence length="284" mass="32168">MKGPTLLLLVLLVVFYKNEVMAQDIGMDNIYAWCIVPYDSLERSPQARIAMLKKMGITKYAYDWRQEHLSQMAKELQWAKKQGVTVISVWMWIDGHGDALGNLSDSNEKVFEVVEEVGYTGQIWVSFAANFFEDLSDTAAVAKGAEMIAFLSKRAAALGCKIGLYNHGDWFGEPKNQIQIIKALPNEDLGLVYNFHHAHHQIDAFPEMVDTMLPYLWYVNLSGLRKEGPKILTIGEGNYEKEMIQLLLEKGYTGDFGILGHVAEKDVERVLKANLNGLRKMHIK</sequence>
<organism evidence="1 2">
    <name type="scientific">Ulvibacterium marinum</name>
    <dbReference type="NCBI Taxonomy" id="2419782"/>
    <lineage>
        <taxon>Bacteria</taxon>
        <taxon>Pseudomonadati</taxon>
        <taxon>Bacteroidota</taxon>
        <taxon>Flavobacteriia</taxon>
        <taxon>Flavobacteriales</taxon>
        <taxon>Flavobacteriaceae</taxon>
        <taxon>Ulvibacterium</taxon>
    </lineage>
</organism>
<keyword evidence="2" id="KW-1185">Reference proteome</keyword>
<dbReference type="Gene3D" id="3.20.20.150">
    <property type="entry name" value="Divalent-metal-dependent TIM barrel enzymes"/>
    <property type="match status" value="1"/>
</dbReference>
<reference evidence="1 2" key="1">
    <citation type="submission" date="2018-10" db="EMBL/GenBank/DDBJ databases">
        <title>Ulvibacterium marinum gen. nov., sp. nov., a novel marine bacterium of the family Flavobacteriaceae, isolated from a culture of the green alga Ulva prolifera.</title>
        <authorList>
            <person name="Zhang Z."/>
        </authorList>
    </citation>
    <scope>NUCLEOTIDE SEQUENCE [LARGE SCALE GENOMIC DNA]</scope>
    <source>
        <strain evidence="1 2">CCMM003</strain>
    </source>
</reference>
<proteinExistence type="predicted"/>
<gene>
    <name evidence="1" type="ORF">D7Z94_16440</name>
</gene>